<reference evidence="2" key="1">
    <citation type="submission" date="2022-11" db="UniProtKB">
        <authorList>
            <consortium name="WormBaseParasite"/>
        </authorList>
    </citation>
    <scope>IDENTIFICATION</scope>
</reference>
<sequence>MDDGWDFADPVDILTKLPANFQEMVASKKWQERKEALEGLQKLATDNIRLDPKAHYNEIVDTLSKILAKDANINVCAIAAKCITQLAKGLRTKFGPHVSTFTPIIFEKFKEKKPLLRDPLIEAIDALYAATTIDALCDDIAAALGKPNPNIKIQTNQFLYRVFKSFNAQNAPKKVVKTLTPLIAKCTGESDQEAREASFAALGAIMKAIGKTNAMTMLGEVSNDKTKMERIEKFYNEAVEEAKEEEAKRAAVCFEMPANFQAMVASKKWQERKEALDGLLTLATENIRLDTKAQYNEIVDTLSKILAKDANINVCAIAAKCITQLAKGLRTKFGPHVSTFTPIIFEKFKEKKPLLRDPLIEAIDALYAATTIDALCDDIAAALGKPNPNIKIQTNLFLYRVFKTFNAQNAPKKVVKTLTPLIVKCTGESDQEAREASFAALGAIMKAIGKTNAMTMLGEVSNDKTKMERIEKFYNEAVEEAGVEVVSEMVQSMHKSADAPAEKPPSGAKVVKPKGKPKPVEEQPADEDEEEPLRPMGKQDDNDKVAKGRSASNRRSVAPAPAPPKSPEPVEPSGVLSSASNRNARVKDEKNLKILKWNFKAPTEEHTSQLLVQFTDIGKAEFVKMLFSKDFKLHLKALDQISNQLQLDPLGIINNCDLILKWATFRFFDTNPQSLNRTLEVCLAMLVEMEAQNSKLNDNDVTSFVPYLLLKSGDTKDIVRNLVKKIVSQISICHVPAKIFPLILDALNSKNSRQKAECLQLADTFLEYFGLNICANPQQSLKTIAGCISERDSTARNAALNCVGTVWRKVGDRVYQMIGNIPPKEKAMLDERIKRMGRDPAPVMDEPTLRLTPKSLLNTTQTIATSEDITETPRPVRSRSTSRQPSRQPDRRSGAPLNTTFTSENQMGYDNTEEMRRPTGPPKSRFSLSSQHYDPLPTFKYTPFPTIDFGLRKIDLAPEVQQQLSSSSRPQSTVMPKRSESIASITSTEAGLDQVERTVSALSSIVISTVIEATNQLVYVFRDQNTNSIFLIEKADLIAKTSATQLSIIRTQHLVDRESDKETNDLMRSLCNFLTFFMHQKTAVSQISHTTIKLLISELLRLICDERISHLPDHPHIVRSINVIAVKLCENAEINECFCACLHLLDSYVSTEAPQKLVELLLKCVFKHSELFLQPEHGPIQIDRMVTELDMIFNKYYTKQASGIMKRVIDSLKLVTQRLAAITYHKLDPYLTLIKRDGFLYSYLVSCMQKLQETNQTENVPPQQDEKTLEEMFANIQDTIATGGLTELFFYLEAHPEQQAAFDELLEMCPIPAMVQYCFDEFNACRNAKNPKSFHQIYAELAGAASVPVSARSTNGQKMNGNILDKHDVSLPFSMGSPVTSSSSSNGRLQSTPLHPTSIRPNSPKFSPIPSQEITNYKKRLSSLRLNQH</sequence>
<dbReference type="Proteomes" id="UP000887579">
    <property type="component" value="Unplaced"/>
</dbReference>
<name>A0AC34GY72_9BILA</name>
<accession>A0AC34GY72</accession>
<proteinExistence type="predicted"/>
<evidence type="ECO:0000313" key="2">
    <source>
        <dbReference type="WBParaSite" id="ES5_v2.g9511.t1"/>
    </source>
</evidence>
<evidence type="ECO:0000313" key="1">
    <source>
        <dbReference type="Proteomes" id="UP000887579"/>
    </source>
</evidence>
<dbReference type="WBParaSite" id="ES5_v2.g9511.t1">
    <property type="protein sequence ID" value="ES5_v2.g9511.t1"/>
    <property type="gene ID" value="ES5_v2.g9511"/>
</dbReference>
<protein>
    <submittedName>
        <fullName evidence="2">TOG domain-containing protein</fullName>
    </submittedName>
</protein>
<organism evidence="1 2">
    <name type="scientific">Panagrolaimus sp. ES5</name>
    <dbReference type="NCBI Taxonomy" id="591445"/>
    <lineage>
        <taxon>Eukaryota</taxon>
        <taxon>Metazoa</taxon>
        <taxon>Ecdysozoa</taxon>
        <taxon>Nematoda</taxon>
        <taxon>Chromadorea</taxon>
        <taxon>Rhabditida</taxon>
        <taxon>Tylenchina</taxon>
        <taxon>Panagrolaimomorpha</taxon>
        <taxon>Panagrolaimoidea</taxon>
        <taxon>Panagrolaimidae</taxon>
        <taxon>Panagrolaimus</taxon>
    </lineage>
</organism>